<gene>
    <name evidence="2" type="ORF">GCM10011511_11640</name>
</gene>
<reference evidence="2" key="1">
    <citation type="journal article" date="2014" name="Int. J. Syst. Evol. Microbiol.">
        <title>Complete genome sequence of Corynebacterium casei LMG S-19264T (=DSM 44701T), isolated from a smear-ripened cheese.</title>
        <authorList>
            <consortium name="US DOE Joint Genome Institute (JGI-PGF)"/>
            <person name="Walter F."/>
            <person name="Albersmeier A."/>
            <person name="Kalinowski J."/>
            <person name="Ruckert C."/>
        </authorList>
    </citation>
    <scope>NUCLEOTIDE SEQUENCE</scope>
    <source>
        <strain evidence="2">CGMCC 1.15448</strain>
    </source>
</reference>
<dbReference type="SUPFAM" id="SSF81593">
    <property type="entry name" value="Nucleotidyltransferase substrate binding subunit/domain"/>
    <property type="match status" value="1"/>
</dbReference>
<proteinExistence type="predicted"/>
<organism evidence="2 3">
    <name type="scientific">Puia dinghuensis</name>
    <dbReference type="NCBI Taxonomy" id="1792502"/>
    <lineage>
        <taxon>Bacteria</taxon>
        <taxon>Pseudomonadati</taxon>
        <taxon>Bacteroidota</taxon>
        <taxon>Chitinophagia</taxon>
        <taxon>Chitinophagales</taxon>
        <taxon>Chitinophagaceae</taxon>
        <taxon>Puia</taxon>
    </lineage>
</organism>
<feature type="domain" description="HEPN" evidence="1">
    <location>
        <begin position="146"/>
        <end position="266"/>
    </location>
</feature>
<evidence type="ECO:0000259" key="1">
    <source>
        <dbReference type="PROSITE" id="PS50910"/>
    </source>
</evidence>
<dbReference type="Pfam" id="PF05168">
    <property type="entry name" value="HEPN"/>
    <property type="match status" value="1"/>
</dbReference>
<name>A0A8J2UAW0_9BACT</name>
<dbReference type="Gene3D" id="1.20.120.330">
    <property type="entry name" value="Nucleotidyltransferases domain 2"/>
    <property type="match status" value="1"/>
</dbReference>
<keyword evidence="3" id="KW-1185">Reference proteome</keyword>
<evidence type="ECO:0000313" key="3">
    <source>
        <dbReference type="Proteomes" id="UP000607559"/>
    </source>
</evidence>
<dbReference type="RefSeq" id="WP_188929449.1">
    <property type="nucleotide sequence ID" value="NZ_BMJC01000001.1"/>
</dbReference>
<accession>A0A8J2UAW0</accession>
<dbReference type="SMART" id="SM00748">
    <property type="entry name" value="HEPN"/>
    <property type="match status" value="1"/>
</dbReference>
<evidence type="ECO:0000313" key="2">
    <source>
        <dbReference type="EMBL" id="GGA90078.1"/>
    </source>
</evidence>
<dbReference type="EMBL" id="BMJC01000001">
    <property type="protein sequence ID" value="GGA90078.1"/>
    <property type="molecule type" value="Genomic_DNA"/>
</dbReference>
<reference evidence="2" key="2">
    <citation type="submission" date="2020-09" db="EMBL/GenBank/DDBJ databases">
        <authorList>
            <person name="Sun Q."/>
            <person name="Zhou Y."/>
        </authorList>
    </citation>
    <scope>NUCLEOTIDE SEQUENCE</scope>
    <source>
        <strain evidence="2">CGMCC 1.15448</strain>
    </source>
</reference>
<dbReference type="InterPro" id="IPR007842">
    <property type="entry name" value="HEPN_dom"/>
</dbReference>
<dbReference type="PROSITE" id="PS50910">
    <property type="entry name" value="HEPN"/>
    <property type="match status" value="1"/>
</dbReference>
<comment type="caution">
    <text evidence="2">The sequence shown here is derived from an EMBL/GenBank/DDBJ whole genome shotgun (WGS) entry which is preliminary data.</text>
</comment>
<sequence length="292" mass="33467">METRLLNGGEFLEITQKIINAVQPEFIICYGCRTIERKSWGAFLDNGSSTHSVQTTYDLLVIPPQDCKYQDHEVVQKVEQQSARHFQLNCLVHKIGYVNEAIKAGSRFYYSTLKYGLTLYESGRELLLPFPTPPDLSSVDDWNGWFDRAQRCFSLAGDALSRKYYEQTLFLLHQTTEFACIALLRFFTGYHSATHNLTRLLAMTESISLVPRSVFPGTTKEETELLTVLSKAYSDSRYKESYTANPEKVDIIMERVKAFMEVAVTLHIKGPHALDEPTTMYGYMQRASQHDR</sequence>
<dbReference type="Proteomes" id="UP000607559">
    <property type="component" value="Unassembled WGS sequence"/>
</dbReference>
<dbReference type="AlphaFoldDB" id="A0A8J2UAW0"/>
<protein>
    <recommendedName>
        <fullName evidence="1">HEPN domain-containing protein</fullName>
    </recommendedName>
</protein>